<evidence type="ECO:0008006" key="4">
    <source>
        <dbReference type="Google" id="ProtNLM"/>
    </source>
</evidence>
<gene>
    <name evidence="2" type="ORF">BV97_03529</name>
</gene>
<sequence>MADLSEATTGASGPDSTEIGGKVGEKKREIKGGLPYSTSPGSFKKSLDGIITAERPERFSGDFLATILKISGGSARPIPPMLKKMNFITSDGTPTDLYSKFKSDSARGQAALDGLKNAYGEMFRRNDFIHRADENVVRDLIVEITGLKKSDNIIRMIYQTFDAIRSFSDKSASPSQDSGSVGLSNGDINSDLSGSFSPLPNGQGRLGLSYHINIVLPETENIAVFNAIFRSLRENIL</sequence>
<dbReference type="InterPro" id="IPR035235">
    <property type="entry name" value="DUF5343"/>
</dbReference>
<accession>A0A031JVN9</accession>
<reference evidence="2 3" key="1">
    <citation type="submission" date="2014-03" db="EMBL/GenBank/DDBJ databases">
        <title>Whole genome sequence of Novosphingobium resinovorum KF1.</title>
        <authorList>
            <person name="Gan H.M."/>
            <person name="Gan H.Y."/>
            <person name="Chew T.H."/>
            <person name="Savka M.A."/>
        </authorList>
    </citation>
    <scope>NUCLEOTIDE SEQUENCE [LARGE SCALE GENOMIC DNA]</scope>
    <source>
        <strain evidence="2 3">KF1</strain>
    </source>
</reference>
<organism evidence="2 3">
    <name type="scientific">Novosphingobium resinovorum</name>
    <dbReference type="NCBI Taxonomy" id="158500"/>
    <lineage>
        <taxon>Bacteria</taxon>
        <taxon>Pseudomonadati</taxon>
        <taxon>Pseudomonadota</taxon>
        <taxon>Alphaproteobacteria</taxon>
        <taxon>Sphingomonadales</taxon>
        <taxon>Sphingomonadaceae</taxon>
        <taxon>Novosphingobium</taxon>
    </lineage>
</organism>
<protein>
    <recommendedName>
        <fullName evidence="4">DUF5343 domain-containing protein</fullName>
    </recommendedName>
</protein>
<evidence type="ECO:0000313" key="2">
    <source>
        <dbReference type="EMBL" id="EZP80442.1"/>
    </source>
</evidence>
<feature type="region of interest" description="Disordered" evidence="1">
    <location>
        <begin position="1"/>
        <end position="37"/>
    </location>
</feature>
<dbReference type="Proteomes" id="UP000024329">
    <property type="component" value="Unassembled WGS sequence"/>
</dbReference>
<dbReference type="eggNOG" id="ENOG5032SQF">
    <property type="taxonomic scope" value="Bacteria"/>
</dbReference>
<dbReference type="AlphaFoldDB" id="A0A031JVN9"/>
<evidence type="ECO:0000256" key="1">
    <source>
        <dbReference type="SAM" id="MobiDB-lite"/>
    </source>
</evidence>
<name>A0A031JVN9_9SPHN</name>
<evidence type="ECO:0000313" key="3">
    <source>
        <dbReference type="Proteomes" id="UP000024329"/>
    </source>
</evidence>
<dbReference type="EMBL" id="JFYZ01000017">
    <property type="protein sequence ID" value="EZP80442.1"/>
    <property type="molecule type" value="Genomic_DNA"/>
</dbReference>
<proteinExistence type="predicted"/>
<dbReference type="Pfam" id="PF17278">
    <property type="entry name" value="DUF5343"/>
    <property type="match status" value="1"/>
</dbReference>
<comment type="caution">
    <text evidence="2">The sequence shown here is derived from an EMBL/GenBank/DDBJ whole genome shotgun (WGS) entry which is preliminary data.</text>
</comment>
<dbReference type="RefSeq" id="WP_155986323.1">
    <property type="nucleotide sequence ID" value="NZ_JFYZ01000017.1"/>
</dbReference>
<feature type="compositionally biased region" description="Polar residues" evidence="1">
    <location>
        <begin position="1"/>
        <end position="15"/>
    </location>
</feature>